<sequence>MENIYVISDLHGQGKAFFRMLKKIKFSEADIMYILGDVIDRGPDGISLLEYIRRQPNMKMIMGNHEDMMLKSTRYPAEEMWIGTWMFNGGGTTLNSLRSLSREDRLACLDYVRNLPLYRVVSVGGIDYLLIHAGLSVKEGTMEENCRDIDEEEALWIRAEFFNSPVVPPYYIIFGHTPTGAMLRYADTLPADQRERCSRFQMAFWNHRIGIDCGAAYGKNLGCLRLNDFKEFYVKI</sequence>
<comment type="caution">
    <text evidence="2">The sequence shown here is derived from an EMBL/GenBank/DDBJ whole genome shotgun (WGS) entry which is preliminary data.</text>
</comment>
<evidence type="ECO:0000259" key="1">
    <source>
        <dbReference type="Pfam" id="PF00149"/>
    </source>
</evidence>
<keyword evidence="3" id="KW-1185">Reference proteome</keyword>
<dbReference type="GO" id="GO:0005737">
    <property type="term" value="C:cytoplasm"/>
    <property type="evidence" value="ECO:0007669"/>
    <property type="project" value="TreeGrafter"/>
</dbReference>
<dbReference type="InterPro" id="IPR029052">
    <property type="entry name" value="Metallo-depent_PP-like"/>
</dbReference>
<dbReference type="AlphaFoldDB" id="A0A916Q3W3"/>
<dbReference type="SUPFAM" id="SSF56300">
    <property type="entry name" value="Metallo-dependent phosphatases"/>
    <property type="match status" value="1"/>
</dbReference>
<proteinExistence type="predicted"/>
<evidence type="ECO:0000313" key="2">
    <source>
        <dbReference type="EMBL" id="GFO83837.1"/>
    </source>
</evidence>
<dbReference type="GO" id="GO:0016791">
    <property type="term" value="F:phosphatase activity"/>
    <property type="evidence" value="ECO:0007669"/>
    <property type="project" value="TreeGrafter"/>
</dbReference>
<protein>
    <submittedName>
        <fullName evidence="2">Serine/threonine protein phosphatase</fullName>
    </submittedName>
</protein>
<dbReference type="PANTHER" id="PTHR42850">
    <property type="entry name" value="METALLOPHOSPHOESTERASE"/>
    <property type="match status" value="1"/>
</dbReference>
<dbReference type="EMBL" id="BLYI01000006">
    <property type="protein sequence ID" value="GFO83837.1"/>
    <property type="molecule type" value="Genomic_DNA"/>
</dbReference>
<organism evidence="2 3">
    <name type="scientific">Anaerostipes butyraticus</name>
    <dbReference type="NCBI Taxonomy" id="645466"/>
    <lineage>
        <taxon>Bacteria</taxon>
        <taxon>Bacillati</taxon>
        <taxon>Bacillota</taxon>
        <taxon>Clostridia</taxon>
        <taxon>Lachnospirales</taxon>
        <taxon>Lachnospiraceae</taxon>
        <taxon>Anaerostipes</taxon>
    </lineage>
</organism>
<dbReference type="RefSeq" id="WP_201309605.1">
    <property type="nucleotide sequence ID" value="NZ_BLYI01000006.1"/>
</dbReference>
<dbReference type="InterPro" id="IPR004843">
    <property type="entry name" value="Calcineurin-like_PHP"/>
</dbReference>
<dbReference type="Gene3D" id="3.60.21.10">
    <property type="match status" value="1"/>
</dbReference>
<dbReference type="InterPro" id="IPR050126">
    <property type="entry name" value="Ap4A_hydrolase"/>
</dbReference>
<dbReference type="GO" id="GO:0008803">
    <property type="term" value="F:bis(5'-nucleosyl)-tetraphosphatase (symmetrical) activity"/>
    <property type="evidence" value="ECO:0007669"/>
    <property type="project" value="TreeGrafter"/>
</dbReference>
<reference evidence="2" key="1">
    <citation type="submission" date="2020-06" db="EMBL/GenBank/DDBJ databases">
        <title>Characterization of fructooligosaccharide metabolism and fructooligosaccharide-degrading enzymes in human commensal butyrate producers.</title>
        <authorList>
            <person name="Tanno H."/>
            <person name="Fujii T."/>
            <person name="Hirano K."/>
            <person name="Maeno S."/>
            <person name="Tonozuka T."/>
            <person name="Sakamoto M."/>
            <person name="Ohkuma M."/>
            <person name="Tochio T."/>
            <person name="Endo A."/>
        </authorList>
    </citation>
    <scope>NUCLEOTIDE SEQUENCE</scope>
    <source>
        <strain evidence="2">JCM 17466</strain>
    </source>
</reference>
<dbReference type="Proteomes" id="UP000613208">
    <property type="component" value="Unassembled WGS sequence"/>
</dbReference>
<accession>A0A916Q3W3</accession>
<feature type="domain" description="Calcineurin-like phosphoesterase" evidence="1">
    <location>
        <begin position="4"/>
        <end position="185"/>
    </location>
</feature>
<name>A0A916Q3W3_9FIRM</name>
<dbReference type="GO" id="GO:0110154">
    <property type="term" value="P:RNA decapping"/>
    <property type="evidence" value="ECO:0007669"/>
    <property type="project" value="TreeGrafter"/>
</dbReference>
<gene>
    <name evidence="2" type="ORF">ANBU17_01840</name>
</gene>
<evidence type="ECO:0000313" key="3">
    <source>
        <dbReference type="Proteomes" id="UP000613208"/>
    </source>
</evidence>
<dbReference type="Pfam" id="PF00149">
    <property type="entry name" value="Metallophos"/>
    <property type="match status" value="1"/>
</dbReference>
<dbReference type="PANTHER" id="PTHR42850:SF4">
    <property type="entry name" value="ZINC-DEPENDENT ENDOPOLYPHOSPHATASE"/>
    <property type="match status" value="1"/>
</dbReference>